<proteinExistence type="predicted"/>
<protein>
    <submittedName>
        <fullName evidence="1">Uncharacterized protein</fullName>
    </submittedName>
</protein>
<evidence type="ECO:0000313" key="1">
    <source>
        <dbReference type="EMBL" id="KAF2687473.1"/>
    </source>
</evidence>
<dbReference type="AlphaFoldDB" id="A0A6G1JBG1"/>
<organism evidence="1 2">
    <name type="scientific">Lentithecium fluviatile CBS 122367</name>
    <dbReference type="NCBI Taxonomy" id="1168545"/>
    <lineage>
        <taxon>Eukaryota</taxon>
        <taxon>Fungi</taxon>
        <taxon>Dikarya</taxon>
        <taxon>Ascomycota</taxon>
        <taxon>Pezizomycotina</taxon>
        <taxon>Dothideomycetes</taxon>
        <taxon>Pleosporomycetidae</taxon>
        <taxon>Pleosporales</taxon>
        <taxon>Massarineae</taxon>
        <taxon>Lentitheciaceae</taxon>
        <taxon>Lentithecium</taxon>
    </lineage>
</organism>
<dbReference type="OrthoDB" id="3790192at2759"/>
<gene>
    <name evidence="1" type="ORF">K458DRAFT_415717</name>
</gene>
<name>A0A6G1JBG1_9PLEO</name>
<keyword evidence="2" id="KW-1185">Reference proteome</keyword>
<sequence>MAVSLPKGGSDVGFQQQGTIDWGQLGARTVSFSVDVLSRFTAANVDLYTFEMGRTVCSQFEISQQGHQNVEKALSALYSYKLPGTLLWFGFGARHIVRQLPTTHQGFTCVALCGALSDYYHQDIASEILFELVKLYSPSPEILTPSTIQWKSLVQACSGIFATSPFGTLVEELLQMNPYIWSVDSAQGTLNSQNVQSLSDDHWTRDGCATARSIAEVVHAIGRLSCGKLKSISVLGGNDIGWLASVSEWLFSLRIRIEDASGVGLYSNYETNSASPQVTFKYHQRNDQDPAEPPSSTQLEIASRTFILEDATSILRHRPEGASNSGRVPWDQLLFRTFGNDFQNIMEQDRQTLAAIFGSAARLLLGFATAEPGVPARVIATWDRYSSGAYGKGFIRTLTEGLPELADLRAAVENSFKGSFDEAKTAYESHISRLSLNCGCSVCGPEQEPVVLRFCRVVVIETIIRLVLDLSAMEVTDGLYPKRVGLERLYESQKTKRLRYYIQAKRPGPAQMKLVIDFIPFSFVYLDRARTGLAQEINVLESSINLFTGSSSSALEEVLFREPNISAISVDGIVIYSQILHELSDSAEIAGRVFVGAGCIEHGGRCFLRIIDALLPEPKVSEKSLDSAQEYDRSEIVITQTARGLELRVDLQASQKDALPVLSVRPCDFAGTIASMRGWVNCSRRGCRELLSTDESASGWCNILGTKVWVMRGCSLAKIAGLHMVSVLRDRFVGLLVEKSCFQCGLRQAIKEEFQREFWSDVGMRPRELVGVVVFTGDG</sequence>
<reference evidence="1" key="1">
    <citation type="journal article" date="2020" name="Stud. Mycol.">
        <title>101 Dothideomycetes genomes: a test case for predicting lifestyles and emergence of pathogens.</title>
        <authorList>
            <person name="Haridas S."/>
            <person name="Albert R."/>
            <person name="Binder M."/>
            <person name="Bloem J."/>
            <person name="Labutti K."/>
            <person name="Salamov A."/>
            <person name="Andreopoulos B."/>
            <person name="Baker S."/>
            <person name="Barry K."/>
            <person name="Bills G."/>
            <person name="Bluhm B."/>
            <person name="Cannon C."/>
            <person name="Castanera R."/>
            <person name="Culley D."/>
            <person name="Daum C."/>
            <person name="Ezra D."/>
            <person name="Gonzalez J."/>
            <person name="Henrissat B."/>
            <person name="Kuo A."/>
            <person name="Liang C."/>
            <person name="Lipzen A."/>
            <person name="Lutzoni F."/>
            <person name="Magnuson J."/>
            <person name="Mondo S."/>
            <person name="Nolan M."/>
            <person name="Ohm R."/>
            <person name="Pangilinan J."/>
            <person name="Park H.-J."/>
            <person name="Ramirez L."/>
            <person name="Alfaro M."/>
            <person name="Sun H."/>
            <person name="Tritt A."/>
            <person name="Yoshinaga Y."/>
            <person name="Zwiers L.-H."/>
            <person name="Turgeon B."/>
            <person name="Goodwin S."/>
            <person name="Spatafora J."/>
            <person name="Crous P."/>
            <person name="Grigoriev I."/>
        </authorList>
    </citation>
    <scope>NUCLEOTIDE SEQUENCE</scope>
    <source>
        <strain evidence="1">CBS 122367</strain>
    </source>
</reference>
<accession>A0A6G1JBG1</accession>
<dbReference type="EMBL" id="MU005575">
    <property type="protein sequence ID" value="KAF2687473.1"/>
    <property type="molecule type" value="Genomic_DNA"/>
</dbReference>
<dbReference type="Proteomes" id="UP000799291">
    <property type="component" value="Unassembled WGS sequence"/>
</dbReference>
<evidence type="ECO:0000313" key="2">
    <source>
        <dbReference type="Proteomes" id="UP000799291"/>
    </source>
</evidence>